<evidence type="ECO:0000256" key="3">
    <source>
        <dbReference type="ARBA" id="ARBA00022748"/>
    </source>
</evidence>
<dbReference type="AlphaFoldDB" id="A0A432ZGZ0"/>
<evidence type="ECO:0000313" key="9">
    <source>
        <dbReference type="Proteomes" id="UP000287908"/>
    </source>
</evidence>
<keyword evidence="3" id="KW-0201">Cytochrome c-type biogenesis</keyword>
<feature type="domain" description="ABC transporter" evidence="7">
    <location>
        <begin position="17"/>
        <end position="228"/>
    </location>
</feature>
<keyword evidence="6" id="KW-0472">Membrane</keyword>
<evidence type="ECO:0000256" key="5">
    <source>
        <dbReference type="ARBA" id="ARBA00022967"/>
    </source>
</evidence>
<dbReference type="NCBIfam" id="NF010061">
    <property type="entry name" value="PRK13538.1"/>
    <property type="match status" value="1"/>
</dbReference>
<evidence type="ECO:0000256" key="4">
    <source>
        <dbReference type="ARBA" id="ARBA00022840"/>
    </source>
</evidence>
<name>A0A432ZGZ0_9GAMM</name>
<sequence>MTKPVTTQRVNTDTPLLHADGVSSIRGGRVLFAQLQFALYSGELWQISGANGAGKSTLLRMLAGLLQPSSGGVFFNGHKLAAYRNEFHQQLLYIGHKAAVKPELSALENVFWQRRLGGDKSAQLNDERDWDVLEQLGLLGLEEELTGRLSAGQQRRVALTRLWSSTAELWILDEPFTALDVDGIALLQQRFKQHLDNGGSIIMTSHQPLGLADLPLQQLTLAPLQQEAMSE</sequence>
<reference evidence="8 9" key="1">
    <citation type="journal article" date="2011" name="Front. Microbiol.">
        <title>Genomic signatures of strain selection and enhancement in Bacillus atrophaeus var. globigii, a historical biowarfare simulant.</title>
        <authorList>
            <person name="Gibbons H.S."/>
            <person name="Broomall S.M."/>
            <person name="McNew L.A."/>
            <person name="Daligault H."/>
            <person name="Chapman C."/>
            <person name="Bruce D."/>
            <person name="Karavis M."/>
            <person name="Krepps M."/>
            <person name="McGregor P.A."/>
            <person name="Hong C."/>
            <person name="Park K.H."/>
            <person name="Akmal A."/>
            <person name="Feldman A."/>
            <person name="Lin J.S."/>
            <person name="Chang W.E."/>
            <person name="Higgs B.W."/>
            <person name="Demirev P."/>
            <person name="Lindquist J."/>
            <person name="Liem A."/>
            <person name="Fochler E."/>
            <person name="Read T.D."/>
            <person name="Tapia R."/>
            <person name="Johnson S."/>
            <person name="Bishop-Lilly K.A."/>
            <person name="Detter C."/>
            <person name="Han C."/>
            <person name="Sozhamannan S."/>
            <person name="Rosenzweig C.N."/>
            <person name="Skowronski E.W."/>
        </authorList>
    </citation>
    <scope>NUCLEOTIDE SEQUENCE [LARGE SCALE GENOMIC DNA]</scope>
    <source>
        <strain evidence="8 9">CL-SP19</strain>
    </source>
</reference>
<accession>A0A432ZGZ0</accession>
<dbReference type="InterPro" id="IPR005895">
    <property type="entry name" value="ABC_transptr_haem_export_CcmA"/>
</dbReference>
<dbReference type="GO" id="GO:0016887">
    <property type="term" value="F:ATP hydrolysis activity"/>
    <property type="evidence" value="ECO:0007669"/>
    <property type="project" value="InterPro"/>
</dbReference>
<evidence type="ECO:0000259" key="7">
    <source>
        <dbReference type="PROSITE" id="PS50893"/>
    </source>
</evidence>
<evidence type="ECO:0000256" key="1">
    <source>
        <dbReference type="ARBA" id="ARBA00022448"/>
    </source>
</evidence>
<dbReference type="Pfam" id="PF00005">
    <property type="entry name" value="ABC_tran"/>
    <property type="match status" value="1"/>
</dbReference>
<dbReference type="Gene3D" id="3.40.50.300">
    <property type="entry name" value="P-loop containing nucleotide triphosphate hydrolases"/>
    <property type="match status" value="1"/>
</dbReference>
<evidence type="ECO:0000313" key="8">
    <source>
        <dbReference type="EMBL" id="RUO77070.1"/>
    </source>
</evidence>
<dbReference type="GO" id="GO:0017004">
    <property type="term" value="P:cytochrome complex assembly"/>
    <property type="evidence" value="ECO:0007669"/>
    <property type="project" value="UniProtKB-KW"/>
</dbReference>
<dbReference type="InterPro" id="IPR003439">
    <property type="entry name" value="ABC_transporter-like_ATP-bd"/>
</dbReference>
<evidence type="ECO:0000256" key="2">
    <source>
        <dbReference type="ARBA" id="ARBA00022741"/>
    </source>
</evidence>
<dbReference type="GO" id="GO:0022857">
    <property type="term" value="F:transmembrane transporter activity"/>
    <property type="evidence" value="ECO:0007669"/>
    <property type="project" value="InterPro"/>
</dbReference>
<dbReference type="SMART" id="SM00382">
    <property type="entry name" value="AAA"/>
    <property type="match status" value="1"/>
</dbReference>
<dbReference type="EMBL" id="PIQF01000001">
    <property type="protein sequence ID" value="RUO77070.1"/>
    <property type="molecule type" value="Genomic_DNA"/>
</dbReference>
<keyword evidence="2" id="KW-0547">Nucleotide-binding</keyword>
<proteinExistence type="predicted"/>
<protein>
    <submittedName>
        <fullName evidence="8">Heme ABC transporter ATP-binding protein CcmA</fullName>
    </submittedName>
</protein>
<dbReference type="GO" id="GO:0005524">
    <property type="term" value="F:ATP binding"/>
    <property type="evidence" value="ECO:0007669"/>
    <property type="project" value="UniProtKB-KW"/>
</dbReference>
<dbReference type="InterPro" id="IPR003593">
    <property type="entry name" value="AAA+_ATPase"/>
</dbReference>
<dbReference type="PANTHER" id="PTHR43499:SF1">
    <property type="entry name" value="ABC TRANSPORTER I FAMILY MEMBER 1"/>
    <property type="match status" value="1"/>
</dbReference>
<dbReference type="PROSITE" id="PS50893">
    <property type="entry name" value="ABC_TRANSPORTER_2"/>
    <property type="match status" value="1"/>
</dbReference>
<dbReference type="PANTHER" id="PTHR43499">
    <property type="entry name" value="ABC TRANSPORTER I FAMILY MEMBER 1"/>
    <property type="match status" value="1"/>
</dbReference>
<dbReference type="SUPFAM" id="SSF52540">
    <property type="entry name" value="P-loop containing nucleoside triphosphate hydrolases"/>
    <property type="match status" value="1"/>
</dbReference>
<dbReference type="Proteomes" id="UP000287908">
    <property type="component" value="Unassembled WGS sequence"/>
</dbReference>
<keyword evidence="5" id="KW-1278">Translocase</keyword>
<dbReference type="InterPro" id="IPR027417">
    <property type="entry name" value="P-loop_NTPase"/>
</dbReference>
<organism evidence="8 9">
    <name type="scientific">Idiomarina seosinensis</name>
    <dbReference type="NCBI Taxonomy" id="281739"/>
    <lineage>
        <taxon>Bacteria</taxon>
        <taxon>Pseudomonadati</taxon>
        <taxon>Pseudomonadota</taxon>
        <taxon>Gammaproteobacteria</taxon>
        <taxon>Alteromonadales</taxon>
        <taxon>Idiomarinaceae</taxon>
        <taxon>Idiomarina</taxon>
    </lineage>
</organism>
<dbReference type="RefSeq" id="WP_126783340.1">
    <property type="nucleotide sequence ID" value="NZ_PIQF01000001.1"/>
</dbReference>
<keyword evidence="9" id="KW-1185">Reference proteome</keyword>
<keyword evidence="4 8" id="KW-0067">ATP-binding</keyword>
<dbReference type="NCBIfam" id="TIGR01189">
    <property type="entry name" value="ccmA"/>
    <property type="match status" value="1"/>
</dbReference>
<dbReference type="OrthoDB" id="9800654at2"/>
<comment type="caution">
    <text evidence="8">The sequence shown here is derived from an EMBL/GenBank/DDBJ whole genome shotgun (WGS) entry which is preliminary data.</text>
</comment>
<keyword evidence="1" id="KW-0813">Transport</keyword>
<gene>
    <name evidence="8" type="ORF">CWI81_00765</name>
</gene>
<evidence type="ECO:0000256" key="6">
    <source>
        <dbReference type="ARBA" id="ARBA00023136"/>
    </source>
</evidence>